<feature type="compositionally biased region" description="Low complexity" evidence="1">
    <location>
        <begin position="34"/>
        <end position="47"/>
    </location>
</feature>
<dbReference type="EMBL" id="JAJKFW010000022">
    <property type="protein sequence ID" value="MCC9642835.1"/>
    <property type="molecule type" value="Genomic_DNA"/>
</dbReference>
<keyword evidence="4" id="KW-1185">Reference proteome</keyword>
<gene>
    <name evidence="3" type="ORF">LOC71_11160</name>
</gene>
<reference evidence="3" key="1">
    <citation type="submission" date="2021-11" db="EMBL/GenBank/DDBJ databases">
        <title>Genome sequence.</title>
        <authorList>
            <person name="Sun Q."/>
        </authorList>
    </citation>
    <scope>NUCLEOTIDE SEQUENCE</scope>
    <source>
        <strain evidence="3">JC740</strain>
    </source>
</reference>
<comment type="caution">
    <text evidence="3">The sequence shown here is derived from an EMBL/GenBank/DDBJ whole genome shotgun (WGS) entry which is preliminary data.</text>
</comment>
<evidence type="ECO:0000256" key="2">
    <source>
        <dbReference type="SAM" id="SignalP"/>
    </source>
</evidence>
<evidence type="ECO:0000313" key="3">
    <source>
        <dbReference type="EMBL" id="MCC9642835.1"/>
    </source>
</evidence>
<dbReference type="RefSeq" id="WP_230273788.1">
    <property type="nucleotide sequence ID" value="NZ_JAJKFW010000022.1"/>
</dbReference>
<sequence>MSRVLLFLLALFALAGVLAPRSAEASCGDWLQHPTSPSEPSISASAAGGHVANADDDAASEAFSSQGHSQPNRPVPPCSGPLCSKLPSLPLPAPMPPLPVRSHQEAAWLELRPAEILRSFALRDTEAPLTLREGFQQGIDRPPQSPKPFGLEPLLG</sequence>
<organism evidence="3 4">
    <name type="scientific">Rhodopirellula halodulae</name>
    <dbReference type="NCBI Taxonomy" id="2894198"/>
    <lineage>
        <taxon>Bacteria</taxon>
        <taxon>Pseudomonadati</taxon>
        <taxon>Planctomycetota</taxon>
        <taxon>Planctomycetia</taxon>
        <taxon>Pirellulales</taxon>
        <taxon>Pirellulaceae</taxon>
        <taxon>Rhodopirellula</taxon>
    </lineage>
</organism>
<protein>
    <submittedName>
        <fullName evidence="3">Uncharacterized protein</fullName>
    </submittedName>
</protein>
<dbReference type="Proteomes" id="UP001430306">
    <property type="component" value="Unassembled WGS sequence"/>
</dbReference>
<name>A0ABS8NH20_9BACT</name>
<feature type="region of interest" description="Disordered" evidence="1">
    <location>
        <begin position="133"/>
        <end position="156"/>
    </location>
</feature>
<proteinExistence type="predicted"/>
<evidence type="ECO:0000256" key="1">
    <source>
        <dbReference type="SAM" id="MobiDB-lite"/>
    </source>
</evidence>
<evidence type="ECO:0000313" key="4">
    <source>
        <dbReference type="Proteomes" id="UP001430306"/>
    </source>
</evidence>
<keyword evidence="2" id="KW-0732">Signal</keyword>
<accession>A0ABS8NH20</accession>
<feature type="chain" id="PRO_5047528249" evidence="2">
    <location>
        <begin position="26"/>
        <end position="156"/>
    </location>
</feature>
<feature type="signal peptide" evidence="2">
    <location>
        <begin position="1"/>
        <end position="25"/>
    </location>
</feature>
<feature type="region of interest" description="Disordered" evidence="1">
    <location>
        <begin position="30"/>
        <end position="81"/>
    </location>
</feature>